<dbReference type="PROSITE" id="PS51094">
    <property type="entry name" value="PTS_EIIA_TYPE_2"/>
    <property type="match status" value="1"/>
</dbReference>
<feature type="domain" description="PRD" evidence="4">
    <location>
        <begin position="283"/>
        <end position="390"/>
    </location>
</feature>
<reference evidence="5 6" key="1">
    <citation type="submission" date="2023-07" db="EMBL/GenBank/DDBJ databases">
        <title>Genomic Encyclopedia of Type Strains, Phase IV (KMG-IV): sequencing the most valuable type-strain genomes for metagenomic binning, comparative biology and taxonomic classification.</title>
        <authorList>
            <person name="Goeker M."/>
        </authorList>
    </citation>
    <scope>NUCLEOTIDE SEQUENCE [LARGE SCALE GENOMIC DNA]</scope>
    <source>
        <strain evidence="5 6">DSM 16784</strain>
    </source>
</reference>
<sequence length="674" mass="78201">MMDLEVRCQELLNKLLMSEDYIRIADVAKENNISKRSAYYDLCKINDFLEANKIEEVRLERNKGIFLSQEQKDLIREILKEMPVQNDVFFSPSERAKIIICGIITSDRPLFIEDFMNFCQVSRNTIINDLKVVASKLVEYDLELNYETKSGYAILGNVIRSRALYFLYFPELAEFYRKKVLPVPYESKIIDNLEKLDYIEKTLDTKYVEETLQALANFIPIMEESEEELSFSDVDKNTITDSYEYKLVDRKFSHLRSNEKLYLTLHLLGSRLQALPFDLMNVDEDQEPYEIAKDLVSEFSRIACVEFDNNAEIERSLFVHLKSSLYRYRYGIQLGNPLIDEIKVQYPELFEITKKAVECITQRIGVPINDNEIAYLTLHFGAYITPNQNIEEMNILIVCPNGLSTGNMLRGEVSALVPYADRIDVISLSEFEEMKDKYTVVISTVMIENHPNSLLVHPILTDADRIMILKKCMRTTIKTQISVDDIFDVVKKYVDDNKLPSLREDIKRYVDSLNTIQYHPLKDNSKGIIDSLDEEDLIFIDDDMDWKQAIRVAAQPLLDEGAIETRYIDEIIQQTRLLGPYMFITDDVVLAHAKAEDGVNYLAFSMAVFEKEILFPKQKSAKLILVLAAEDQVKHLRILKDIMAIFSTPKYKQTILQATSFEEMTKYIEELVEE</sequence>
<dbReference type="InterPro" id="IPR002178">
    <property type="entry name" value="PTS_EIIA_type-2_dom"/>
</dbReference>
<dbReference type="Gene3D" id="3.40.930.10">
    <property type="entry name" value="Mannitol-specific EII, Chain A"/>
    <property type="match status" value="1"/>
</dbReference>
<accession>A0ABU0DZ94</accession>
<dbReference type="CDD" id="cd05568">
    <property type="entry name" value="PTS_IIB_bgl_like"/>
    <property type="match status" value="1"/>
</dbReference>
<dbReference type="InterPro" id="IPR013011">
    <property type="entry name" value="PTS_EIIB_2"/>
</dbReference>
<dbReference type="SUPFAM" id="SSF63520">
    <property type="entry name" value="PTS-regulatory domain, PRD"/>
    <property type="match status" value="1"/>
</dbReference>
<dbReference type="PROSITE" id="PS51372">
    <property type="entry name" value="PRD_2"/>
    <property type="match status" value="1"/>
</dbReference>
<dbReference type="Pfam" id="PF00874">
    <property type="entry name" value="PRD"/>
    <property type="match status" value="1"/>
</dbReference>
<organism evidence="5 6">
    <name type="scientific">Breznakia pachnodae</name>
    <dbReference type="NCBI Taxonomy" id="265178"/>
    <lineage>
        <taxon>Bacteria</taxon>
        <taxon>Bacillati</taxon>
        <taxon>Bacillota</taxon>
        <taxon>Erysipelotrichia</taxon>
        <taxon>Erysipelotrichales</taxon>
        <taxon>Erysipelotrichaceae</taxon>
        <taxon>Breznakia</taxon>
    </lineage>
</organism>
<dbReference type="SUPFAM" id="SSF55804">
    <property type="entry name" value="Phoshotransferase/anion transport protein"/>
    <property type="match status" value="1"/>
</dbReference>
<keyword evidence="1" id="KW-0677">Repeat</keyword>
<feature type="domain" description="PTS EIIB type-2" evidence="3">
    <location>
        <begin position="393"/>
        <end position="480"/>
    </location>
</feature>
<dbReference type="InterPro" id="IPR011608">
    <property type="entry name" value="PRD"/>
</dbReference>
<evidence type="ECO:0000259" key="2">
    <source>
        <dbReference type="PROSITE" id="PS51094"/>
    </source>
</evidence>
<keyword evidence="6" id="KW-1185">Reference proteome</keyword>
<dbReference type="PANTHER" id="PTHR30185">
    <property type="entry name" value="CRYPTIC BETA-GLUCOSIDE BGL OPERON ANTITERMINATOR"/>
    <property type="match status" value="1"/>
</dbReference>
<protein>
    <submittedName>
        <fullName evidence="5">Transcriptional antiterminator/mannitol/fructose-specific phosphotransferase system IIA component (Ntr-type)</fullName>
    </submittedName>
</protein>
<evidence type="ECO:0000259" key="3">
    <source>
        <dbReference type="PROSITE" id="PS51099"/>
    </source>
</evidence>
<proteinExistence type="predicted"/>
<dbReference type="InterPro" id="IPR050661">
    <property type="entry name" value="BglG_antiterminators"/>
</dbReference>
<comment type="caution">
    <text evidence="5">The sequence shown here is derived from an EMBL/GenBank/DDBJ whole genome shotgun (WGS) entry which is preliminary data.</text>
</comment>
<dbReference type="InterPro" id="IPR016152">
    <property type="entry name" value="PTrfase/Anion_transptr"/>
</dbReference>
<gene>
    <name evidence="5" type="ORF">J2S15_000622</name>
</gene>
<dbReference type="RefSeq" id="WP_307405379.1">
    <property type="nucleotide sequence ID" value="NZ_JAUSUR010000001.1"/>
</dbReference>
<feature type="domain" description="PTS EIIA type-2" evidence="2">
    <location>
        <begin position="530"/>
        <end position="671"/>
    </location>
</feature>
<evidence type="ECO:0000313" key="5">
    <source>
        <dbReference type="EMBL" id="MDQ0359891.1"/>
    </source>
</evidence>
<dbReference type="Pfam" id="PF00359">
    <property type="entry name" value="PTS_EIIA_2"/>
    <property type="match status" value="1"/>
</dbReference>
<evidence type="ECO:0000256" key="1">
    <source>
        <dbReference type="ARBA" id="ARBA00022737"/>
    </source>
</evidence>
<evidence type="ECO:0000259" key="4">
    <source>
        <dbReference type="PROSITE" id="PS51372"/>
    </source>
</evidence>
<name>A0ABU0DZ94_9FIRM</name>
<dbReference type="InterPro" id="IPR036634">
    <property type="entry name" value="PRD_sf"/>
</dbReference>
<dbReference type="PANTHER" id="PTHR30185:SF9">
    <property type="entry name" value="MANNITOL-SPECIFIC PHOSPHOTRANSFERASE ENZYME IIA COMPONENT"/>
    <property type="match status" value="1"/>
</dbReference>
<dbReference type="Gene3D" id="1.10.1790.10">
    <property type="entry name" value="PRD domain"/>
    <property type="match status" value="1"/>
</dbReference>
<dbReference type="EMBL" id="JAUSUR010000001">
    <property type="protein sequence ID" value="MDQ0359891.1"/>
    <property type="molecule type" value="Genomic_DNA"/>
</dbReference>
<dbReference type="Proteomes" id="UP001230220">
    <property type="component" value="Unassembled WGS sequence"/>
</dbReference>
<evidence type="ECO:0000313" key="6">
    <source>
        <dbReference type="Proteomes" id="UP001230220"/>
    </source>
</evidence>
<dbReference type="PROSITE" id="PS51099">
    <property type="entry name" value="PTS_EIIB_TYPE_2"/>
    <property type="match status" value="1"/>
</dbReference>